<feature type="transmembrane region" description="Helical" evidence="6">
    <location>
        <begin position="59"/>
        <end position="79"/>
    </location>
</feature>
<feature type="transmembrane region" description="Helical" evidence="6">
    <location>
        <begin position="171"/>
        <end position="188"/>
    </location>
</feature>
<proteinExistence type="predicted"/>
<keyword evidence="5 6" id="KW-0472">Membrane</keyword>
<evidence type="ECO:0000256" key="1">
    <source>
        <dbReference type="ARBA" id="ARBA00004651"/>
    </source>
</evidence>
<dbReference type="GO" id="GO:0140359">
    <property type="term" value="F:ABC-type transporter activity"/>
    <property type="evidence" value="ECO:0007669"/>
    <property type="project" value="InterPro"/>
</dbReference>
<keyword evidence="3 6" id="KW-0812">Transmembrane</keyword>
<feature type="transmembrane region" description="Helical" evidence="6">
    <location>
        <begin position="222"/>
        <end position="240"/>
    </location>
</feature>
<dbReference type="EMBL" id="FOBH01000001">
    <property type="protein sequence ID" value="SEK38108.1"/>
    <property type="molecule type" value="Genomic_DNA"/>
</dbReference>
<dbReference type="OrthoDB" id="9794512at2"/>
<dbReference type="STRING" id="1233.SAMN05216387_101293"/>
<dbReference type="PANTHER" id="PTHR30294:SF29">
    <property type="entry name" value="MULTIDRUG ABC TRANSPORTER PERMEASE YBHS-RELATED"/>
    <property type="match status" value="1"/>
</dbReference>
<accession>A0A1H7GJ06</accession>
<evidence type="ECO:0000256" key="6">
    <source>
        <dbReference type="SAM" id="Phobius"/>
    </source>
</evidence>
<sequence>MIAIARKELKILFSSPLAWVILALMQCVLTWIFLAHLDIFLKIQPQLVKIANPPGATEFIIAPLFAMAAVVLLMISPLLTARLIAGERRSHTLTFLVSAPISMADIVLGKFLGLMFFFSVIIALVVALSISLLAGGSMDVGLLLGNVAGLVLLCACFAALGLYISTLSAQPATAGAGTLGILLGLWVIDNVADDNKDSIMRNFSLLAHYEGFNRGVIDTFDLVYFALFIVIFLTLSVRRLDRERISG</sequence>
<feature type="transmembrane region" description="Helical" evidence="6">
    <location>
        <begin position="140"/>
        <end position="164"/>
    </location>
</feature>
<keyword evidence="8" id="KW-1185">Reference proteome</keyword>
<gene>
    <name evidence="7" type="ORF">SAMN05216387_101293</name>
</gene>
<dbReference type="AlphaFoldDB" id="A0A1H7GJ06"/>
<dbReference type="Proteomes" id="UP000198620">
    <property type="component" value="Unassembled WGS sequence"/>
</dbReference>
<protein>
    <submittedName>
        <fullName evidence="7">ABC-2 type transport system permease protein</fullName>
    </submittedName>
</protein>
<feature type="transmembrane region" description="Helical" evidence="6">
    <location>
        <begin position="12"/>
        <end position="39"/>
    </location>
</feature>
<evidence type="ECO:0000256" key="4">
    <source>
        <dbReference type="ARBA" id="ARBA00022989"/>
    </source>
</evidence>
<evidence type="ECO:0000256" key="3">
    <source>
        <dbReference type="ARBA" id="ARBA00022692"/>
    </source>
</evidence>
<name>A0A1H7GJ06_9PROT</name>
<evidence type="ECO:0000256" key="5">
    <source>
        <dbReference type="ARBA" id="ARBA00023136"/>
    </source>
</evidence>
<keyword evidence="4 6" id="KW-1133">Transmembrane helix</keyword>
<reference evidence="7 8" key="1">
    <citation type="submission" date="2016-10" db="EMBL/GenBank/DDBJ databases">
        <authorList>
            <person name="de Groot N.N."/>
        </authorList>
    </citation>
    <scope>NUCLEOTIDE SEQUENCE [LARGE SCALE GENOMIC DNA]</scope>
    <source>
        <strain evidence="7 8">Nv1</strain>
    </source>
</reference>
<feature type="transmembrane region" description="Helical" evidence="6">
    <location>
        <begin position="111"/>
        <end position="134"/>
    </location>
</feature>
<dbReference type="GO" id="GO:0005886">
    <property type="term" value="C:plasma membrane"/>
    <property type="evidence" value="ECO:0007669"/>
    <property type="project" value="UniProtKB-SubCell"/>
</dbReference>
<organism evidence="7 8">
    <name type="scientific">Nitrosovibrio tenuis</name>
    <dbReference type="NCBI Taxonomy" id="1233"/>
    <lineage>
        <taxon>Bacteria</taxon>
        <taxon>Pseudomonadati</taxon>
        <taxon>Pseudomonadota</taxon>
        <taxon>Betaproteobacteria</taxon>
        <taxon>Nitrosomonadales</taxon>
        <taxon>Nitrosomonadaceae</taxon>
        <taxon>Nitrosovibrio</taxon>
    </lineage>
</organism>
<comment type="subcellular location">
    <subcellularLocation>
        <location evidence="1">Cell membrane</location>
        <topology evidence="1">Multi-pass membrane protein</topology>
    </subcellularLocation>
</comment>
<keyword evidence="2" id="KW-1003">Cell membrane</keyword>
<dbReference type="Pfam" id="PF12679">
    <property type="entry name" value="ABC2_membrane_2"/>
    <property type="match status" value="1"/>
</dbReference>
<evidence type="ECO:0000313" key="7">
    <source>
        <dbReference type="EMBL" id="SEK38108.1"/>
    </source>
</evidence>
<dbReference type="InterPro" id="IPR051449">
    <property type="entry name" value="ABC-2_transporter_component"/>
</dbReference>
<evidence type="ECO:0000256" key="2">
    <source>
        <dbReference type="ARBA" id="ARBA00022475"/>
    </source>
</evidence>
<dbReference type="PANTHER" id="PTHR30294">
    <property type="entry name" value="MEMBRANE COMPONENT OF ABC TRANSPORTER YHHJ-RELATED"/>
    <property type="match status" value="1"/>
</dbReference>
<evidence type="ECO:0000313" key="8">
    <source>
        <dbReference type="Proteomes" id="UP000198620"/>
    </source>
</evidence>